<dbReference type="EMBL" id="CAKKMG010000044">
    <property type="protein sequence ID" value="CAH0246984.1"/>
    <property type="molecule type" value="Genomic_DNA"/>
</dbReference>
<name>A0A9W4L2Q0_9BACI</name>
<evidence type="ECO:0000313" key="1">
    <source>
        <dbReference type="EMBL" id="CAH0246984.1"/>
    </source>
</evidence>
<gene>
    <name evidence="1" type="ORF">SRABI133_03027</name>
</gene>
<protein>
    <submittedName>
        <fullName evidence="1">Uncharacterized protein</fullName>
    </submittedName>
</protein>
<dbReference type="RefSeq" id="WP_230302577.1">
    <property type="nucleotide sequence ID" value="NZ_CAKKMG010000044.1"/>
</dbReference>
<sequence>MLPTKEQLIQHLTDKMTNKDIAIIYETTFRKIIQLIKKNDLNPIELRKVNKFIVFEHWYNRKVVYVGSGVWYRCRRYKNRRNSEHVHLMEYGKLEYRIVGEYEKVEDARKHEARIIQKYKQLGQAKFNKKMH</sequence>
<evidence type="ECO:0000313" key="2">
    <source>
        <dbReference type="Proteomes" id="UP000789326"/>
    </source>
</evidence>
<organism evidence="1 2">
    <name type="scientific">Peribacillus simplex</name>
    <dbReference type="NCBI Taxonomy" id="1478"/>
    <lineage>
        <taxon>Bacteria</taxon>
        <taxon>Bacillati</taxon>
        <taxon>Bacillota</taxon>
        <taxon>Bacilli</taxon>
        <taxon>Bacillales</taxon>
        <taxon>Bacillaceae</taxon>
        <taxon>Peribacillus</taxon>
    </lineage>
</organism>
<comment type="caution">
    <text evidence="1">The sequence shown here is derived from an EMBL/GenBank/DDBJ whole genome shotgun (WGS) entry which is preliminary data.</text>
</comment>
<accession>A0A9W4L2Q0</accession>
<reference evidence="1" key="1">
    <citation type="submission" date="2021-11" db="EMBL/GenBank/DDBJ databases">
        <authorList>
            <person name="Bulgarelli D."/>
        </authorList>
    </citation>
    <scope>NUCLEOTIDE SEQUENCE</scope>
    <source>
        <strain evidence="1">Bi133</strain>
    </source>
</reference>
<dbReference type="Proteomes" id="UP000789326">
    <property type="component" value="Unassembled WGS sequence"/>
</dbReference>
<dbReference type="AlphaFoldDB" id="A0A9W4L2Q0"/>
<proteinExistence type="predicted"/>